<comment type="caution">
    <text evidence="1">The sequence shown here is derived from an EMBL/GenBank/DDBJ whole genome shotgun (WGS) entry which is preliminary data.</text>
</comment>
<sequence>MPTLIKTLNNHILIEFDKGSFDDWCIYLTKNGNKRYPPSDAEYFGRLQELSKQYSAQKIYNDFLKFYLFADKTIVPNVLKLIDLLASDYAENTEEINIWFTVIYAGMVAEENKEHAILKKRIKRLGMHQVLVENLQPDYAASFSKGKKWRDLDVMMKELGF</sequence>
<dbReference type="InterPro" id="IPR054273">
    <property type="entry name" value="DUF7004"/>
</dbReference>
<keyword evidence="2" id="KW-1185">Reference proteome</keyword>
<accession>A0ABV8PDT0</accession>
<organism evidence="1 2">
    <name type="scientific">Pedobacter lithocola</name>
    <dbReference type="NCBI Taxonomy" id="1908239"/>
    <lineage>
        <taxon>Bacteria</taxon>
        <taxon>Pseudomonadati</taxon>
        <taxon>Bacteroidota</taxon>
        <taxon>Sphingobacteriia</taxon>
        <taxon>Sphingobacteriales</taxon>
        <taxon>Sphingobacteriaceae</taxon>
        <taxon>Pedobacter</taxon>
    </lineage>
</organism>
<proteinExistence type="predicted"/>
<reference evidence="2" key="1">
    <citation type="journal article" date="2019" name="Int. J. Syst. Evol. Microbiol.">
        <title>The Global Catalogue of Microorganisms (GCM) 10K type strain sequencing project: providing services to taxonomists for standard genome sequencing and annotation.</title>
        <authorList>
            <consortium name="The Broad Institute Genomics Platform"/>
            <consortium name="The Broad Institute Genome Sequencing Center for Infectious Disease"/>
            <person name="Wu L."/>
            <person name="Ma J."/>
        </authorList>
    </citation>
    <scope>NUCLEOTIDE SEQUENCE [LARGE SCALE GENOMIC DNA]</scope>
    <source>
        <strain evidence="2">CCM 8691</strain>
    </source>
</reference>
<dbReference type="RefSeq" id="WP_378987063.1">
    <property type="nucleotide sequence ID" value="NZ_JBHSBW010000013.1"/>
</dbReference>
<dbReference type="Pfam" id="PF22539">
    <property type="entry name" value="DUF7004"/>
    <property type="match status" value="1"/>
</dbReference>
<evidence type="ECO:0000313" key="1">
    <source>
        <dbReference type="EMBL" id="MFC4212785.1"/>
    </source>
</evidence>
<protein>
    <submittedName>
        <fullName evidence="1">DUF7004 family protein</fullName>
    </submittedName>
</protein>
<evidence type="ECO:0000313" key="2">
    <source>
        <dbReference type="Proteomes" id="UP001595789"/>
    </source>
</evidence>
<name>A0ABV8PDT0_9SPHI</name>
<gene>
    <name evidence="1" type="ORF">ACFOWA_16435</name>
</gene>
<dbReference type="EMBL" id="JBHSBW010000013">
    <property type="protein sequence ID" value="MFC4212785.1"/>
    <property type="molecule type" value="Genomic_DNA"/>
</dbReference>
<dbReference type="Proteomes" id="UP001595789">
    <property type="component" value="Unassembled WGS sequence"/>
</dbReference>